<dbReference type="Gene3D" id="2.40.170.20">
    <property type="entry name" value="TonB-dependent receptor, beta-barrel domain"/>
    <property type="match status" value="1"/>
</dbReference>
<evidence type="ECO:0000259" key="5">
    <source>
        <dbReference type="Pfam" id="PF14905"/>
    </source>
</evidence>
<protein>
    <submittedName>
        <fullName evidence="6">TonB-dependent receptor</fullName>
    </submittedName>
</protein>
<keyword evidence="4" id="KW-0732">Signal</keyword>
<feature type="signal peptide" evidence="4">
    <location>
        <begin position="1"/>
        <end position="22"/>
    </location>
</feature>
<name>A0ABP8GU45_9BACT</name>
<keyword evidence="2" id="KW-0472">Membrane</keyword>
<evidence type="ECO:0000256" key="3">
    <source>
        <dbReference type="ARBA" id="ARBA00023237"/>
    </source>
</evidence>
<dbReference type="Pfam" id="PF14905">
    <property type="entry name" value="OMP_b-brl_3"/>
    <property type="match status" value="2"/>
</dbReference>
<dbReference type="Proteomes" id="UP001501725">
    <property type="component" value="Unassembled WGS sequence"/>
</dbReference>
<dbReference type="SUPFAM" id="SSF49464">
    <property type="entry name" value="Carboxypeptidase regulatory domain-like"/>
    <property type="match status" value="1"/>
</dbReference>
<dbReference type="Gene3D" id="2.60.40.1120">
    <property type="entry name" value="Carboxypeptidase-like, regulatory domain"/>
    <property type="match status" value="1"/>
</dbReference>
<keyword evidence="3" id="KW-0998">Cell outer membrane</keyword>
<evidence type="ECO:0000313" key="7">
    <source>
        <dbReference type="Proteomes" id="UP001501725"/>
    </source>
</evidence>
<feature type="domain" description="Outer membrane protein beta-barrel" evidence="5">
    <location>
        <begin position="461"/>
        <end position="764"/>
    </location>
</feature>
<dbReference type="SUPFAM" id="SSF56935">
    <property type="entry name" value="Porins"/>
    <property type="match status" value="1"/>
</dbReference>
<evidence type="ECO:0000256" key="1">
    <source>
        <dbReference type="ARBA" id="ARBA00004442"/>
    </source>
</evidence>
<reference evidence="7" key="1">
    <citation type="journal article" date="2019" name="Int. J. Syst. Evol. Microbiol.">
        <title>The Global Catalogue of Microorganisms (GCM) 10K type strain sequencing project: providing services to taxonomists for standard genome sequencing and annotation.</title>
        <authorList>
            <consortium name="The Broad Institute Genomics Platform"/>
            <consortium name="The Broad Institute Genome Sequencing Center for Infectious Disease"/>
            <person name="Wu L."/>
            <person name="Ma J."/>
        </authorList>
    </citation>
    <scope>NUCLEOTIDE SEQUENCE [LARGE SCALE GENOMIC DNA]</scope>
    <source>
        <strain evidence="7">JCM 17919</strain>
    </source>
</reference>
<evidence type="ECO:0000313" key="6">
    <source>
        <dbReference type="EMBL" id="GAA4330012.1"/>
    </source>
</evidence>
<dbReference type="RefSeq" id="WP_345255623.1">
    <property type="nucleotide sequence ID" value="NZ_BAABGY010000007.1"/>
</dbReference>
<dbReference type="InterPro" id="IPR008969">
    <property type="entry name" value="CarboxyPept-like_regulatory"/>
</dbReference>
<dbReference type="EMBL" id="BAABGY010000007">
    <property type="protein sequence ID" value="GAA4330012.1"/>
    <property type="molecule type" value="Genomic_DNA"/>
</dbReference>
<organism evidence="6 7">
    <name type="scientific">Flaviaesturariibacter amylovorans</name>
    <dbReference type="NCBI Taxonomy" id="1084520"/>
    <lineage>
        <taxon>Bacteria</taxon>
        <taxon>Pseudomonadati</taxon>
        <taxon>Bacteroidota</taxon>
        <taxon>Chitinophagia</taxon>
        <taxon>Chitinophagales</taxon>
        <taxon>Chitinophagaceae</taxon>
        <taxon>Flaviaestuariibacter</taxon>
    </lineage>
</organism>
<comment type="subcellular location">
    <subcellularLocation>
        <location evidence="1">Cell outer membrane</location>
    </subcellularLocation>
</comment>
<keyword evidence="7" id="KW-1185">Reference proteome</keyword>
<proteinExistence type="predicted"/>
<dbReference type="Pfam" id="PF13620">
    <property type="entry name" value="CarboxypepD_reg"/>
    <property type="match status" value="1"/>
</dbReference>
<sequence>MRNIQLCLLTVFLISLSSPLLAQGRLSGSVRDTAGKQNLEHAVVTILHKKDSTLATFTRTDKNGAFQTKPLPAGKYVLLLTFPKFADLSDEVDLGAEDKDLQQLSLTPKSLLLKEVIVKANTAIRVKGDTTEFAADSFAVKEGATVEDLLKRLPGFSVNAKGEVTTQGKRVDKVLVDGEEFFGDDPTMATQNLSAKIVKSVQVYDTKTEQQNLTSINSGNEGKTLNIKLKEDSKKGGFGKLSAGTDFTNYLEARGLYNRFVGKKKFSVYGTRSNVNTGSLNWQDKQKLGMENDMEYDEISGYYYSFGSDDGFNDWSLRGLPDSYTGGALFSNKWNNDRQNLNGSYRYNQLGVTNKSLSTTQNIFRDTTTTRFKDARTTALSMQHALNGKYEFKLDSLTTLTYKIAGTYKTSEQRTQTYSHFLRTVSGNVNSLDTLNTSDQDRINNTSRRQIDQSLVWKQLFKKKNRMLITTLRYGMTDDDQRGTIKTAQAFYESNVVDSVAVVDQMRNIDGRSRTIGVKSTFNEPLSEKLNFVLEYGYNQNNSESYRNTFNKSSNGKYESLDTVFSSNFDLKVRAHNGNATLRYMYKKLRFAVGTGLSQVQLNLHDLFTQKINTYTFRNITPQAQFGYMPKPQMNINFSYRGTTRQPTIDQLQPIRDNNDPLNVFEGNPNLKVGFVHGFNLGYNRYKALKGSWVGANFGYNITQNAITMQNQLNLRTGKQTYRPVNVNGNRDWYLWSSWSVGNGEKKWSKGIQVNGNGGRTNNFLNGLPNTNTYMSMRVGPSVGYSWTDHVNFHVNPEIGYNNSRSSLQADGSVRYFTFGGNFNASVNLPGKIEVGVDGNIEVREKVDAFAGTPDNYLINASISRKVFKNNSGKIMLTVNDLLNQNVGFSRNINSNFINEERYSRIARYFMLRFEWSFTKAPGSK</sequence>
<keyword evidence="6" id="KW-0675">Receptor</keyword>
<gene>
    <name evidence="6" type="ORF">GCM10023184_20960</name>
</gene>
<comment type="caution">
    <text evidence="6">The sequence shown here is derived from an EMBL/GenBank/DDBJ whole genome shotgun (WGS) entry which is preliminary data.</text>
</comment>
<feature type="chain" id="PRO_5046222829" evidence="4">
    <location>
        <begin position="23"/>
        <end position="925"/>
    </location>
</feature>
<evidence type="ECO:0000256" key="4">
    <source>
        <dbReference type="SAM" id="SignalP"/>
    </source>
</evidence>
<feature type="domain" description="Outer membrane protein beta-barrel" evidence="5">
    <location>
        <begin position="770"/>
        <end position="916"/>
    </location>
</feature>
<dbReference type="InterPro" id="IPR041700">
    <property type="entry name" value="OMP_b-brl_3"/>
</dbReference>
<evidence type="ECO:0000256" key="2">
    <source>
        <dbReference type="ARBA" id="ARBA00023136"/>
    </source>
</evidence>
<accession>A0ABP8GU45</accession>
<dbReference type="InterPro" id="IPR036942">
    <property type="entry name" value="Beta-barrel_TonB_sf"/>
</dbReference>